<proteinExistence type="predicted"/>
<accession>A0ABT5DJG9</accession>
<evidence type="ECO:0000313" key="1">
    <source>
        <dbReference type="EMBL" id="MDC0712923.1"/>
    </source>
</evidence>
<dbReference type="RefSeq" id="WP_272143069.1">
    <property type="nucleotide sequence ID" value="NZ_JAQNDM010000002.1"/>
</dbReference>
<comment type="caution">
    <text evidence="1">The sequence shown here is derived from an EMBL/GenBank/DDBJ whole genome shotgun (WGS) entry which is preliminary data.</text>
</comment>
<keyword evidence="2" id="KW-1185">Reference proteome</keyword>
<protein>
    <submittedName>
        <fullName evidence="1">Sialidase family protein</fullName>
    </submittedName>
</protein>
<dbReference type="InterPro" id="IPR036278">
    <property type="entry name" value="Sialidase_sf"/>
</dbReference>
<sequence length="769" mass="82993">MPLNAQFPIPALPWHPGGGASAVRATLQRAALLACLLLTASLHASQPITPIGGGNALTLPAQRHVVRLVPPNGDAVWLLALQQDGQQGHGLGFFRSEDEGQTWRYAHPIQNDQTHRDTADLLPVGTDVALVYSYEGPSLGGSPRHDVYFQWWRYEASTQDWLPSPAVRVFDSTLSTTGYTRAELARDSQGRLWVQAFFLEPDGTHTAVASVSEDEGLTFQPQASLAQLSMRGGGRLLHLGDRLLFVYGHHGVSPAWFRVRMDTALVDAWQPEQQAFPEGIYHGAALSAVSPGEGRMHLVYKDVSERLLYRAFDGKAFSPPTLLDSKSDWALQPAATLVGEELVVFGNAVVTPGTNYALTARVLSNGGFGPPQVLESTPRFRGYPTAPERLPASSSRVPCIYGEAPDAATGGEATITFLSLPEGPLRPGLEIVHTNTSHRMLAVAPSGTAYALKLDDSSSRLYASTDGARTWNFKARHPLGGSFRIMSALADGTLLANTSRDGLHSLSRSADGGTTWSEVLALGNFRMLTPHSIAELDGTVYFLEYQSVTGQDTPIRLYASDDRGLTWQVRQTFTGHRHGHGLTADPARHALWAFFGDTTRQSGTFRSADAGHSWVRLLGGQEGCVVDAVPLGDGSLLFGQDISYLPQRPHIAQLSPDGTYAALVQLTGPAYSTYALKRGGFVAGIAREPGGDIYPPSEVSAHVWGSLDGVDWQDLRSYPRLDPNANVRADVYFELPSGLLVLQFENAQGFGPGGMGYQLVRITRTSAAP</sequence>
<dbReference type="CDD" id="cd15482">
    <property type="entry name" value="Sialidase_non-viral"/>
    <property type="match status" value="1"/>
</dbReference>
<organism evidence="1 2">
    <name type="scientific">Stigmatella ashevillensis</name>
    <dbReference type="NCBI Taxonomy" id="2995309"/>
    <lineage>
        <taxon>Bacteria</taxon>
        <taxon>Pseudomonadati</taxon>
        <taxon>Myxococcota</taxon>
        <taxon>Myxococcia</taxon>
        <taxon>Myxococcales</taxon>
        <taxon>Cystobacterineae</taxon>
        <taxon>Archangiaceae</taxon>
        <taxon>Stigmatella</taxon>
    </lineage>
</organism>
<dbReference type="SUPFAM" id="SSF89372">
    <property type="entry name" value="Fucose-specific lectin"/>
    <property type="match status" value="1"/>
</dbReference>
<dbReference type="Gene3D" id="2.120.10.10">
    <property type="match status" value="1"/>
</dbReference>
<evidence type="ECO:0000313" key="2">
    <source>
        <dbReference type="Proteomes" id="UP001221838"/>
    </source>
</evidence>
<dbReference type="EMBL" id="JAQNDM010000002">
    <property type="protein sequence ID" value="MDC0712923.1"/>
    <property type="molecule type" value="Genomic_DNA"/>
</dbReference>
<name>A0ABT5DJG9_9BACT</name>
<dbReference type="InterPro" id="IPR015943">
    <property type="entry name" value="WD40/YVTN_repeat-like_dom_sf"/>
</dbReference>
<dbReference type="SUPFAM" id="SSF50939">
    <property type="entry name" value="Sialidases"/>
    <property type="match status" value="1"/>
</dbReference>
<reference evidence="1 2" key="1">
    <citation type="submission" date="2022-11" db="EMBL/GenBank/DDBJ databases">
        <title>Minimal conservation of predation-associated metabolite biosynthetic gene clusters underscores biosynthetic potential of Myxococcota including descriptions for ten novel species: Archangium lansinium sp. nov., Myxococcus landrumus sp. nov., Nannocystis bai.</title>
        <authorList>
            <person name="Ahearne A."/>
            <person name="Stevens C."/>
            <person name="Dowd S."/>
        </authorList>
    </citation>
    <scope>NUCLEOTIDE SEQUENCE [LARGE SCALE GENOMIC DNA]</scope>
    <source>
        <strain evidence="1 2">NCWAL01</strain>
    </source>
</reference>
<dbReference type="Proteomes" id="UP001221838">
    <property type="component" value="Unassembled WGS sequence"/>
</dbReference>
<gene>
    <name evidence="1" type="ORF">POL68_30960</name>
</gene>
<dbReference type="Gene3D" id="2.130.10.10">
    <property type="entry name" value="YVTN repeat-like/Quinoprotein amine dehydrogenase"/>
    <property type="match status" value="1"/>
</dbReference>